<organism evidence="2 3">
    <name type="scientific">Treponema lecithinolyticum ATCC 700332</name>
    <dbReference type="NCBI Taxonomy" id="1321815"/>
    <lineage>
        <taxon>Bacteria</taxon>
        <taxon>Pseudomonadati</taxon>
        <taxon>Spirochaetota</taxon>
        <taxon>Spirochaetia</taxon>
        <taxon>Spirochaetales</taxon>
        <taxon>Treponemataceae</taxon>
        <taxon>Treponema</taxon>
    </lineage>
</organism>
<dbReference type="PANTHER" id="PTHR30105:SF2">
    <property type="entry name" value="DIVERGENT POLYSACCHARIDE DEACETYLASE SUPERFAMILY"/>
    <property type="match status" value="1"/>
</dbReference>
<dbReference type="PANTHER" id="PTHR30105">
    <property type="entry name" value="UNCHARACTERIZED YIBQ-RELATED"/>
    <property type="match status" value="1"/>
</dbReference>
<feature type="compositionally biased region" description="Polar residues" evidence="1">
    <location>
        <begin position="41"/>
        <end position="61"/>
    </location>
</feature>
<sequence length="390" mass="42214">MKKKSPQVKLPKQKLFLLIFIVAAAGLGMLFFSIRLAPSARSKSTRQTQSEQRAGEQSSAPSKPGEQKRSPAQPAKPVQPSPESADHAQPEKAAPPAKSGERSGSVPQKPAKPAEQTQQEKDKTKEPAGHKKNDTPAKPETKPGTQSVPGTKPSSGLSPVQAKKSGKLIFVFDDAGNSLKQTLPFLELPFPITVSVLPALADSKKTADAVRNAKKEVFLHQPMQAVNLSINPGPSSIQPDMTTGEAARILRKNIAEIGPIAGMNNHEGSLITADRKLIGAVLDVCIDEKIIFLDSRTSSQTQAPLAAMERGMHIWERDVFLDNSPDVTEMKAMIKRGLAIADKKGYAVMIGHVQTPALAKLLREMYADLRAQGYVFTTLSRMERERGANR</sequence>
<evidence type="ECO:0000313" key="2">
    <source>
        <dbReference type="EMBL" id="ERJ92553.1"/>
    </source>
</evidence>
<proteinExistence type="predicted"/>
<dbReference type="Gene3D" id="3.20.20.370">
    <property type="entry name" value="Glycoside hydrolase/deacetylase"/>
    <property type="match status" value="1"/>
</dbReference>
<comment type="caution">
    <text evidence="2">The sequence shown here is derived from an EMBL/GenBank/DDBJ whole genome shotgun (WGS) entry which is preliminary data.</text>
</comment>
<feature type="compositionally biased region" description="Polar residues" evidence="1">
    <location>
        <begin position="143"/>
        <end position="158"/>
    </location>
</feature>
<protein>
    <submittedName>
        <fullName evidence="2">Divergent polysaccharide deacetylase</fullName>
    </submittedName>
</protein>
<dbReference type="EMBL" id="AWVH01000033">
    <property type="protein sequence ID" value="ERJ92553.1"/>
    <property type="molecule type" value="Genomic_DNA"/>
</dbReference>
<accession>A0ABN0NY61</accession>
<feature type="compositionally biased region" description="Basic and acidic residues" evidence="1">
    <location>
        <begin position="118"/>
        <end position="141"/>
    </location>
</feature>
<dbReference type="Proteomes" id="UP000016649">
    <property type="component" value="Unassembled WGS sequence"/>
</dbReference>
<dbReference type="SUPFAM" id="SSF88713">
    <property type="entry name" value="Glycoside hydrolase/deacetylase"/>
    <property type="match status" value="1"/>
</dbReference>
<dbReference type="CDD" id="cd10936">
    <property type="entry name" value="CE4_DAC2"/>
    <property type="match status" value="1"/>
</dbReference>
<evidence type="ECO:0000256" key="1">
    <source>
        <dbReference type="SAM" id="MobiDB-lite"/>
    </source>
</evidence>
<dbReference type="Pfam" id="PF04748">
    <property type="entry name" value="Polysacc_deac_2"/>
    <property type="match status" value="1"/>
</dbReference>
<gene>
    <name evidence="2" type="ORF">HMPREF9193_01308</name>
</gene>
<dbReference type="InterPro" id="IPR011330">
    <property type="entry name" value="Glyco_hydro/deAcase_b/a-brl"/>
</dbReference>
<evidence type="ECO:0000313" key="3">
    <source>
        <dbReference type="Proteomes" id="UP000016649"/>
    </source>
</evidence>
<dbReference type="InterPro" id="IPR006837">
    <property type="entry name" value="Divergent_DAC"/>
</dbReference>
<keyword evidence="3" id="KW-1185">Reference proteome</keyword>
<feature type="region of interest" description="Disordered" evidence="1">
    <location>
        <begin position="39"/>
        <end position="160"/>
    </location>
</feature>
<reference evidence="2 3" key="1">
    <citation type="submission" date="2013-08" db="EMBL/GenBank/DDBJ databases">
        <authorList>
            <person name="Weinstock G."/>
            <person name="Sodergren E."/>
            <person name="Wylie T."/>
            <person name="Fulton L."/>
            <person name="Fulton R."/>
            <person name="Fronick C."/>
            <person name="O'Laughlin M."/>
            <person name="Godfrey J."/>
            <person name="Miner T."/>
            <person name="Herter B."/>
            <person name="Appelbaum E."/>
            <person name="Cordes M."/>
            <person name="Lek S."/>
            <person name="Wollam A."/>
            <person name="Pepin K.H."/>
            <person name="Palsikar V.B."/>
            <person name="Mitreva M."/>
            <person name="Wilson R.K."/>
        </authorList>
    </citation>
    <scope>NUCLEOTIDE SEQUENCE [LARGE SCALE GENOMIC DNA]</scope>
    <source>
        <strain evidence="2 3">ATCC 700332</strain>
    </source>
</reference>
<dbReference type="RefSeq" id="WP_021687516.1">
    <property type="nucleotide sequence ID" value="NZ_KI260567.1"/>
</dbReference>
<name>A0ABN0NY61_TRELE</name>